<dbReference type="VEuPathDB" id="CryptoDB:GNI_059590"/>
<dbReference type="Proteomes" id="UP000019763">
    <property type="component" value="Unassembled WGS sequence"/>
</dbReference>
<protein>
    <submittedName>
        <fullName evidence="2">Transmembrane protein</fullName>
    </submittedName>
</protein>
<dbReference type="GeneID" id="22912178"/>
<comment type="caution">
    <text evidence="2">The sequence shown here is derived from an EMBL/GenBank/DDBJ whole genome shotgun (WGS) entry which is preliminary data.</text>
</comment>
<name>A0A023B8J2_GRENI</name>
<evidence type="ECO:0000313" key="2">
    <source>
        <dbReference type="EMBL" id="EZG69127.1"/>
    </source>
</evidence>
<dbReference type="EMBL" id="AFNH02000453">
    <property type="protein sequence ID" value="EZG69127.1"/>
    <property type="molecule type" value="Genomic_DNA"/>
</dbReference>
<dbReference type="RefSeq" id="XP_011134476.1">
    <property type="nucleotide sequence ID" value="XM_011136174.1"/>
</dbReference>
<dbReference type="AlphaFoldDB" id="A0A023B8J2"/>
<accession>A0A023B8J2</accession>
<sequence length="170" mass="19210">MKPLILLYAVANAATRLRGLQEPRSLQEVIDFDFVEVTYPAVTHVVLGEEEDMTVGGMGSTVAPEEKFALYEEQARESFRNFKLQVDEYVNTLSDNEAVNAASRHVKGFYRWAMNRDTWESVAILAVVGLVLFALLSLVCKILSIVFGIVCLPFKCLTCCCRPSRRSRYY</sequence>
<keyword evidence="1" id="KW-1133">Transmembrane helix</keyword>
<gene>
    <name evidence="2" type="ORF">GNI_059590</name>
</gene>
<feature type="transmembrane region" description="Helical" evidence="1">
    <location>
        <begin position="122"/>
        <end position="152"/>
    </location>
</feature>
<evidence type="ECO:0000256" key="1">
    <source>
        <dbReference type="SAM" id="Phobius"/>
    </source>
</evidence>
<keyword evidence="3" id="KW-1185">Reference proteome</keyword>
<organism evidence="2 3">
    <name type="scientific">Gregarina niphandrodes</name>
    <name type="common">Septate eugregarine</name>
    <dbReference type="NCBI Taxonomy" id="110365"/>
    <lineage>
        <taxon>Eukaryota</taxon>
        <taxon>Sar</taxon>
        <taxon>Alveolata</taxon>
        <taxon>Apicomplexa</taxon>
        <taxon>Conoidasida</taxon>
        <taxon>Gregarinasina</taxon>
        <taxon>Eugregarinorida</taxon>
        <taxon>Gregarinidae</taxon>
        <taxon>Gregarina</taxon>
    </lineage>
</organism>
<proteinExistence type="predicted"/>
<keyword evidence="1 2" id="KW-0812">Transmembrane</keyword>
<reference evidence="2" key="1">
    <citation type="submission" date="2013-12" db="EMBL/GenBank/DDBJ databases">
        <authorList>
            <person name="Omoto C.K."/>
            <person name="Sibley D."/>
            <person name="Venepally P."/>
            <person name="Hadjithomas M."/>
            <person name="Karamycheva S."/>
            <person name="Brunk B."/>
            <person name="Roos D."/>
            <person name="Caler E."/>
            <person name="Lorenzi H."/>
        </authorList>
    </citation>
    <scope>NUCLEOTIDE SEQUENCE</scope>
</reference>
<evidence type="ECO:0000313" key="3">
    <source>
        <dbReference type="Proteomes" id="UP000019763"/>
    </source>
</evidence>
<keyword evidence="1" id="KW-0472">Membrane</keyword>